<keyword evidence="3 5" id="KW-0067">ATP-binding</keyword>
<dbReference type="RefSeq" id="WP_183345754.1">
    <property type="nucleotide sequence ID" value="NZ_JACHNU010000011.1"/>
</dbReference>
<evidence type="ECO:0000313" key="6">
    <source>
        <dbReference type="Proteomes" id="UP000585272"/>
    </source>
</evidence>
<dbReference type="GO" id="GO:0005886">
    <property type="term" value="C:plasma membrane"/>
    <property type="evidence" value="ECO:0007669"/>
    <property type="project" value="TreeGrafter"/>
</dbReference>
<accession>A0A840IM93</accession>
<reference evidence="5 6" key="1">
    <citation type="submission" date="2020-08" db="EMBL/GenBank/DDBJ databases">
        <title>Genomic Encyclopedia of Archaeal and Bacterial Type Strains, Phase II (KMG-II): from individual species to whole genera.</title>
        <authorList>
            <person name="Goeker M."/>
        </authorList>
    </citation>
    <scope>NUCLEOTIDE SEQUENCE [LARGE SCALE GENOMIC DNA]</scope>
    <source>
        <strain evidence="5 6">DSM 23288</strain>
    </source>
</reference>
<dbReference type="Proteomes" id="UP000585272">
    <property type="component" value="Unassembled WGS sequence"/>
</dbReference>
<dbReference type="Pfam" id="PF00005">
    <property type="entry name" value="ABC_tran"/>
    <property type="match status" value="1"/>
</dbReference>
<dbReference type="GO" id="GO:0005524">
    <property type="term" value="F:ATP binding"/>
    <property type="evidence" value="ECO:0007669"/>
    <property type="project" value="UniProtKB-KW"/>
</dbReference>
<dbReference type="SUPFAM" id="SSF52540">
    <property type="entry name" value="P-loop containing nucleoside triphosphate hydrolases"/>
    <property type="match status" value="1"/>
</dbReference>
<dbReference type="EMBL" id="JACHNU010000011">
    <property type="protein sequence ID" value="MBB4665114.1"/>
    <property type="molecule type" value="Genomic_DNA"/>
</dbReference>
<dbReference type="SMART" id="SM00382">
    <property type="entry name" value="AAA"/>
    <property type="match status" value="1"/>
</dbReference>
<dbReference type="AlphaFoldDB" id="A0A840IM93"/>
<dbReference type="InterPro" id="IPR015854">
    <property type="entry name" value="ABC_transpr_LolD-like"/>
</dbReference>
<proteinExistence type="inferred from homology"/>
<protein>
    <submittedName>
        <fullName evidence="5">Putative ABC transport system ATP-binding protein</fullName>
    </submittedName>
</protein>
<feature type="domain" description="ABC transporter" evidence="4">
    <location>
        <begin position="2"/>
        <end position="225"/>
    </location>
</feature>
<dbReference type="GO" id="GO:0022857">
    <property type="term" value="F:transmembrane transporter activity"/>
    <property type="evidence" value="ECO:0007669"/>
    <property type="project" value="TreeGrafter"/>
</dbReference>
<sequence length="225" mass="24158">MLDVCDLVKRFHTPGGETVRAVDGVSLTVRPGELVALYGPSGSGKTTLLKIVAAVIAPDRGHVLLDGRAITGLSERDAASYRLHRLGLVLQSAHMMAGLSAIENAAMKLIAAGIARDEARRRMMPVLERLGLDARADHRASSLSMGELQRLSLAKALSNDPPLLLADEPTGSLDTVRGRRVLRLLRERTRERATATVIATHDPQAARFADTVYTLRDGRLDTAGG</sequence>
<keyword evidence="2" id="KW-0547">Nucleotide-binding</keyword>
<gene>
    <name evidence="5" type="ORF">BDZ31_004735</name>
</gene>
<dbReference type="InterPro" id="IPR003439">
    <property type="entry name" value="ABC_transporter-like_ATP-bd"/>
</dbReference>
<keyword evidence="6" id="KW-1185">Reference proteome</keyword>
<evidence type="ECO:0000313" key="5">
    <source>
        <dbReference type="EMBL" id="MBB4665114.1"/>
    </source>
</evidence>
<dbReference type="InterPro" id="IPR027417">
    <property type="entry name" value="P-loop_NTPase"/>
</dbReference>
<evidence type="ECO:0000256" key="1">
    <source>
        <dbReference type="ARBA" id="ARBA00005417"/>
    </source>
</evidence>
<evidence type="ECO:0000256" key="3">
    <source>
        <dbReference type="ARBA" id="ARBA00022840"/>
    </source>
</evidence>
<dbReference type="InterPro" id="IPR003593">
    <property type="entry name" value="AAA+_ATPase"/>
</dbReference>
<comment type="similarity">
    <text evidence="1">Belongs to the ABC transporter superfamily.</text>
</comment>
<name>A0A840IM93_9ACTN</name>
<evidence type="ECO:0000259" key="4">
    <source>
        <dbReference type="PROSITE" id="PS50893"/>
    </source>
</evidence>
<dbReference type="PANTHER" id="PTHR24220:SF689">
    <property type="entry name" value="LIPOPROTEIN-RELEASING SYSTEM ATP-BINDING PROTEIN LOLD"/>
    <property type="match status" value="1"/>
</dbReference>
<evidence type="ECO:0000256" key="2">
    <source>
        <dbReference type="ARBA" id="ARBA00022741"/>
    </source>
</evidence>
<comment type="caution">
    <text evidence="5">The sequence shown here is derived from an EMBL/GenBank/DDBJ whole genome shotgun (WGS) entry which is preliminary data.</text>
</comment>
<dbReference type="Gene3D" id="3.40.50.300">
    <property type="entry name" value="P-loop containing nucleotide triphosphate hydrolases"/>
    <property type="match status" value="1"/>
</dbReference>
<dbReference type="PANTHER" id="PTHR24220">
    <property type="entry name" value="IMPORT ATP-BINDING PROTEIN"/>
    <property type="match status" value="1"/>
</dbReference>
<organism evidence="5 6">
    <name type="scientific">Conexibacter arvalis</name>
    <dbReference type="NCBI Taxonomy" id="912552"/>
    <lineage>
        <taxon>Bacteria</taxon>
        <taxon>Bacillati</taxon>
        <taxon>Actinomycetota</taxon>
        <taxon>Thermoleophilia</taxon>
        <taxon>Solirubrobacterales</taxon>
        <taxon>Conexibacteraceae</taxon>
        <taxon>Conexibacter</taxon>
    </lineage>
</organism>
<dbReference type="PROSITE" id="PS50893">
    <property type="entry name" value="ABC_TRANSPORTER_2"/>
    <property type="match status" value="1"/>
</dbReference>
<dbReference type="GO" id="GO:0016887">
    <property type="term" value="F:ATP hydrolysis activity"/>
    <property type="evidence" value="ECO:0007669"/>
    <property type="project" value="InterPro"/>
</dbReference>